<dbReference type="InterPro" id="IPR036882">
    <property type="entry name" value="Alba-like_dom_sf"/>
</dbReference>
<dbReference type="InterPro" id="IPR020241">
    <property type="entry name" value="RNase_P/MRP_Pop7_fungi"/>
</dbReference>
<dbReference type="GO" id="GO:0006364">
    <property type="term" value="P:rRNA processing"/>
    <property type="evidence" value="ECO:0007669"/>
    <property type="project" value="TreeGrafter"/>
</dbReference>
<feature type="compositionally biased region" description="Low complexity" evidence="4">
    <location>
        <begin position="13"/>
        <end position="32"/>
    </location>
</feature>
<proteinExistence type="predicted"/>
<dbReference type="Proteomes" id="UP000664521">
    <property type="component" value="Unassembled WGS sequence"/>
</dbReference>
<reference evidence="5" key="1">
    <citation type="submission" date="2021-03" db="EMBL/GenBank/DDBJ databases">
        <authorList>
            <person name="Tagirdzhanova G."/>
        </authorList>
    </citation>
    <scope>NUCLEOTIDE SEQUENCE</scope>
</reference>
<sequence>MAPTKPAHPPSASPKSSKPANKLPKIPKIPKNTRIEKRPLLHPPIPSPHTNASQPKIIYVSTKTPFISAVKRVRTLLSQIEKRSTPKVDLVKGKGGDKQKLKALAAKNGDRTEPEAVMLKGTNKAILKVCELALFFQGQEDVNVRIKTGSVGTVDDIVEKEDVEDGGGTVDEDDEELPESRIRYLSVVEAHISLK</sequence>
<name>A0A8H3IK12_9LECA</name>
<dbReference type="PANTHER" id="PTHR28256:SF1">
    <property type="entry name" value="RIBONUCLEASES P_MRP PROTEIN SUBUNIT POP7"/>
    <property type="match status" value="1"/>
</dbReference>
<dbReference type="Gene3D" id="3.30.110.20">
    <property type="entry name" value="Alba-like domain"/>
    <property type="match status" value="1"/>
</dbReference>
<protein>
    <submittedName>
        <fullName evidence="5">Uncharacterized protein</fullName>
    </submittedName>
</protein>
<evidence type="ECO:0000256" key="3">
    <source>
        <dbReference type="ARBA" id="ARBA00023242"/>
    </source>
</evidence>
<dbReference type="GO" id="GO:0000172">
    <property type="term" value="C:ribonuclease MRP complex"/>
    <property type="evidence" value="ECO:0007669"/>
    <property type="project" value="InterPro"/>
</dbReference>
<dbReference type="PANTHER" id="PTHR28256">
    <property type="entry name" value="RIBONUCLEASES P/MRP PROTEIN SUBUNIT POP7"/>
    <property type="match status" value="1"/>
</dbReference>
<organism evidence="5 6">
    <name type="scientific">Heterodermia speciosa</name>
    <dbReference type="NCBI Taxonomy" id="116794"/>
    <lineage>
        <taxon>Eukaryota</taxon>
        <taxon>Fungi</taxon>
        <taxon>Dikarya</taxon>
        <taxon>Ascomycota</taxon>
        <taxon>Pezizomycotina</taxon>
        <taxon>Lecanoromycetes</taxon>
        <taxon>OSLEUM clade</taxon>
        <taxon>Lecanoromycetidae</taxon>
        <taxon>Caliciales</taxon>
        <taxon>Physciaceae</taxon>
        <taxon>Heterodermia</taxon>
    </lineage>
</organism>
<evidence type="ECO:0000313" key="5">
    <source>
        <dbReference type="EMBL" id="CAF9930892.1"/>
    </source>
</evidence>
<dbReference type="AlphaFoldDB" id="A0A8H3IK12"/>
<feature type="compositionally biased region" description="Pro residues" evidence="4">
    <location>
        <begin position="1"/>
        <end position="12"/>
    </location>
</feature>
<dbReference type="EMBL" id="CAJPDS010000057">
    <property type="protein sequence ID" value="CAF9930892.1"/>
    <property type="molecule type" value="Genomic_DNA"/>
</dbReference>
<dbReference type="GO" id="GO:0005655">
    <property type="term" value="C:nucleolar ribonuclease P complex"/>
    <property type="evidence" value="ECO:0007669"/>
    <property type="project" value="InterPro"/>
</dbReference>
<evidence type="ECO:0000256" key="2">
    <source>
        <dbReference type="ARBA" id="ARBA00022694"/>
    </source>
</evidence>
<feature type="region of interest" description="Disordered" evidence="4">
    <location>
        <begin position="1"/>
        <end position="54"/>
    </location>
</feature>
<keyword evidence="2" id="KW-0819">tRNA processing</keyword>
<keyword evidence="6" id="KW-1185">Reference proteome</keyword>
<evidence type="ECO:0000313" key="6">
    <source>
        <dbReference type="Proteomes" id="UP000664521"/>
    </source>
</evidence>
<dbReference type="GO" id="GO:0000171">
    <property type="term" value="F:ribonuclease MRP activity"/>
    <property type="evidence" value="ECO:0007669"/>
    <property type="project" value="TreeGrafter"/>
</dbReference>
<dbReference type="Pfam" id="PF12328">
    <property type="entry name" value="Rpp20"/>
    <property type="match status" value="1"/>
</dbReference>
<dbReference type="GO" id="GO:0001682">
    <property type="term" value="P:tRNA 5'-leader removal"/>
    <property type="evidence" value="ECO:0007669"/>
    <property type="project" value="InterPro"/>
</dbReference>
<dbReference type="GO" id="GO:0003723">
    <property type="term" value="F:RNA binding"/>
    <property type="evidence" value="ECO:0007669"/>
    <property type="project" value="TreeGrafter"/>
</dbReference>
<keyword evidence="3" id="KW-0539">Nucleus</keyword>
<dbReference type="InterPro" id="IPR014612">
    <property type="entry name" value="Pop7/Rpp20"/>
</dbReference>
<gene>
    <name evidence="5" type="ORF">HETSPECPRED_007739</name>
</gene>
<comment type="caution">
    <text evidence="5">The sequence shown here is derived from an EMBL/GenBank/DDBJ whole genome shotgun (WGS) entry which is preliminary data.</text>
</comment>
<evidence type="ECO:0000256" key="1">
    <source>
        <dbReference type="ARBA" id="ARBA00004123"/>
    </source>
</evidence>
<dbReference type="GO" id="GO:0034965">
    <property type="term" value="P:intronic box C/D snoRNA processing"/>
    <property type="evidence" value="ECO:0007669"/>
    <property type="project" value="TreeGrafter"/>
</dbReference>
<dbReference type="GO" id="GO:0004526">
    <property type="term" value="F:ribonuclease P activity"/>
    <property type="evidence" value="ECO:0007669"/>
    <property type="project" value="TreeGrafter"/>
</dbReference>
<dbReference type="GO" id="GO:0000294">
    <property type="term" value="P:nuclear-transcribed mRNA catabolic process, RNase MRP-dependent"/>
    <property type="evidence" value="ECO:0007669"/>
    <property type="project" value="TreeGrafter"/>
</dbReference>
<dbReference type="OrthoDB" id="5416589at2759"/>
<evidence type="ECO:0000256" key="4">
    <source>
        <dbReference type="SAM" id="MobiDB-lite"/>
    </source>
</evidence>
<accession>A0A8H3IK12</accession>
<comment type="subcellular location">
    <subcellularLocation>
        <location evidence="1">Nucleus</location>
    </subcellularLocation>
</comment>